<accession>A0ABQ2D9C1</accession>
<proteinExistence type="predicted"/>
<comment type="caution">
    <text evidence="13">The sequence shown here is derived from an EMBL/GenBank/DDBJ whole genome shotgun (WGS) entry which is preliminary data.</text>
</comment>
<dbReference type="EMBL" id="BMKX01000001">
    <property type="protein sequence ID" value="GGJ50512.1"/>
    <property type="molecule type" value="Genomic_DNA"/>
</dbReference>
<evidence type="ECO:0000259" key="12">
    <source>
        <dbReference type="Pfam" id="PF10099"/>
    </source>
</evidence>
<dbReference type="Proteomes" id="UP000606115">
    <property type="component" value="Unassembled WGS sequence"/>
</dbReference>
<evidence type="ECO:0000256" key="7">
    <source>
        <dbReference type="ARBA" id="ARBA00023136"/>
    </source>
</evidence>
<evidence type="ECO:0000256" key="6">
    <source>
        <dbReference type="ARBA" id="ARBA00023015"/>
    </source>
</evidence>
<dbReference type="PANTHER" id="PTHR37461:SF1">
    <property type="entry name" value="ANTI-SIGMA-K FACTOR RSKA"/>
    <property type="match status" value="1"/>
</dbReference>
<evidence type="ECO:0000256" key="2">
    <source>
        <dbReference type="ARBA" id="ARBA00004236"/>
    </source>
</evidence>
<name>A0ABQ2D9C1_9MICC</name>
<evidence type="ECO:0000256" key="5">
    <source>
        <dbReference type="ARBA" id="ARBA00022989"/>
    </source>
</evidence>
<comment type="subcellular location">
    <subcellularLocation>
        <location evidence="2">Cell membrane</location>
    </subcellularLocation>
    <subcellularLocation>
        <location evidence="1">Membrane</location>
        <topology evidence="1">Single-pass membrane protein</topology>
    </subcellularLocation>
</comment>
<keyword evidence="3" id="KW-1003">Cell membrane</keyword>
<evidence type="ECO:0000256" key="11">
    <source>
        <dbReference type="SAM" id="Phobius"/>
    </source>
</evidence>
<evidence type="ECO:0000256" key="8">
    <source>
        <dbReference type="ARBA" id="ARBA00023163"/>
    </source>
</evidence>
<evidence type="ECO:0000256" key="4">
    <source>
        <dbReference type="ARBA" id="ARBA00022692"/>
    </source>
</evidence>
<dbReference type="InterPro" id="IPR018764">
    <property type="entry name" value="RskA_C"/>
</dbReference>
<keyword evidence="4 11" id="KW-0812">Transmembrane</keyword>
<keyword evidence="6" id="KW-0805">Transcription regulation</keyword>
<evidence type="ECO:0000256" key="3">
    <source>
        <dbReference type="ARBA" id="ARBA00022475"/>
    </source>
</evidence>
<dbReference type="Pfam" id="PF10099">
    <property type="entry name" value="RskA_C"/>
    <property type="match status" value="1"/>
</dbReference>
<dbReference type="InterPro" id="IPR041916">
    <property type="entry name" value="Anti_sigma_zinc_sf"/>
</dbReference>
<evidence type="ECO:0000256" key="10">
    <source>
        <dbReference type="ARBA" id="ARBA00030803"/>
    </source>
</evidence>
<keyword evidence="5 11" id="KW-1133">Transmembrane helix</keyword>
<gene>
    <name evidence="13" type="ORF">GCM10007173_06290</name>
</gene>
<dbReference type="InterPro" id="IPR051474">
    <property type="entry name" value="Anti-sigma-K/W_factor"/>
</dbReference>
<keyword evidence="7 11" id="KW-0472">Membrane</keyword>
<evidence type="ECO:0000256" key="9">
    <source>
        <dbReference type="ARBA" id="ARBA00029829"/>
    </source>
</evidence>
<feature type="transmembrane region" description="Helical" evidence="11">
    <location>
        <begin position="104"/>
        <end position="125"/>
    </location>
</feature>
<reference evidence="14" key="1">
    <citation type="journal article" date="2019" name="Int. J. Syst. Evol. Microbiol.">
        <title>The Global Catalogue of Microorganisms (GCM) 10K type strain sequencing project: providing services to taxonomists for standard genome sequencing and annotation.</title>
        <authorList>
            <consortium name="The Broad Institute Genomics Platform"/>
            <consortium name="The Broad Institute Genome Sequencing Center for Infectious Disease"/>
            <person name="Wu L."/>
            <person name="Ma J."/>
        </authorList>
    </citation>
    <scope>NUCLEOTIDE SEQUENCE [LARGE SCALE GENOMIC DNA]</scope>
    <source>
        <strain evidence="14">CGMCC 1.3685</strain>
    </source>
</reference>
<organism evidence="13 14">
    <name type="scientific">Glutamicibacter ardleyensis</name>
    <dbReference type="NCBI Taxonomy" id="225894"/>
    <lineage>
        <taxon>Bacteria</taxon>
        <taxon>Bacillati</taxon>
        <taxon>Actinomycetota</taxon>
        <taxon>Actinomycetes</taxon>
        <taxon>Micrococcales</taxon>
        <taxon>Micrococcaceae</taxon>
        <taxon>Glutamicibacter</taxon>
    </lineage>
</organism>
<dbReference type="Gene3D" id="1.10.10.1320">
    <property type="entry name" value="Anti-sigma factor, zinc-finger domain"/>
    <property type="match status" value="1"/>
</dbReference>
<keyword evidence="14" id="KW-1185">Reference proteome</keyword>
<dbReference type="GeneID" id="303303026"/>
<evidence type="ECO:0000313" key="14">
    <source>
        <dbReference type="Proteomes" id="UP000606115"/>
    </source>
</evidence>
<keyword evidence="8" id="KW-0804">Transcription</keyword>
<sequence length="247" mass="26453">MDRQNHDGSLSTEDHELLTGLALEAFDSPEERERAEKLVSSNEQAAQWLRGYRETLARLDRATAMEPPADLREKIFAELPEQASPAPISLSERREQKRRSMPRYGWLAAAAAAVVLAAVPSAIAVNQHQRAITAESENNELLSVLDGQQVKVVNAQMPDGNGAMTLLASSKGTVVLGHDLPAMDQEHDYQLWTIAAGGTPVPSDVVPHGDWSAQLPALPEGTTIALTVEPAGGSQAPTTDPVMALVG</sequence>
<feature type="domain" description="Anti-sigma K factor RskA C-terminal" evidence="12">
    <location>
        <begin position="107"/>
        <end position="242"/>
    </location>
</feature>
<evidence type="ECO:0000313" key="13">
    <source>
        <dbReference type="EMBL" id="GGJ50512.1"/>
    </source>
</evidence>
<evidence type="ECO:0000256" key="1">
    <source>
        <dbReference type="ARBA" id="ARBA00004167"/>
    </source>
</evidence>
<dbReference type="PANTHER" id="PTHR37461">
    <property type="entry name" value="ANTI-SIGMA-K FACTOR RSKA"/>
    <property type="match status" value="1"/>
</dbReference>
<protein>
    <recommendedName>
        <fullName evidence="10">Regulator of SigK</fullName>
    </recommendedName>
    <alternativeName>
        <fullName evidence="9">Sigma-K anti-sigma factor RskA</fullName>
    </alternativeName>
</protein>
<dbReference type="RefSeq" id="WP_188683589.1">
    <property type="nucleotide sequence ID" value="NZ_BMKX01000001.1"/>
</dbReference>